<evidence type="ECO:0000313" key="1">
    <source>
        <dbReference type="Proteomes" id="UP000504606"/>
    </source>
</evidence>
<dbReference type="GeneID" id="113211817"/>
<accession>A0A6J1SXX4</accession>
<organism evidence="1 2">
    <name type="scientific">Frankliniella occidentalis</name>
    <name type="common">Western flower thrips</name>
    <name type="synonym">Euthrips occidentalis</name>
    <dbReference type="NCBI Taxonomy" id="133901"/>
    <lineage>
        <taxon>Eukaryota</taxon>
        <taxon>Metazoa</taxon>
        <taxon>Ecdysozoa</taxon>
        <taxon>Arthropoda</taxon>
        <taxon>Hexapoda</taxon>
        <taxon>Insecta</taxon>
        <taxon>Pterygota</taxon>
        <taxon>Neoptera</taxon>
        <taxon>Paraneoptera</taxon>
        <taxon>Thysanoptera</taxon>
        <taxon>Terebrantia</taxon>
        <taxon>Thripoidea</taxon>
        <taxon>Thripidae</taxon>
        <taxon>Frankliniella</taxon>
    </lineage>
</organism>
<reference evidence="2" key="1">
    <citation type="submission" date="2025-08" db="UniProtKB">
        <authorList>
            <consortium name="RefSeq"/>
        </authorList>
    </citation>
    <scope>IDENTIFICATION</scope>
    <source>
        <tissue evidence="2">Whole organism</tissue>
    </source>
</reference>
<proteinExistence type="predicted"/>
<dbReference type="OrthoDB" id="7454303at2759"/>
<protein>
    <submittedName>
        <fullName evidence="2">Uncharacterized protein LOC113211817</fullName>
    </submittedName>
</protein>
<dbReference type="AlphaFoldDB" id="A0A6J1SXX4"/>
<evidence type="ECO:0000313" key="2">
    <source>
        <dbReference type="RefSeq" id="XP_026286094.1"/>
    </source>
</evidence>
<keyword evidence="1" id="KW-1185">Reference proteome</keyword>
<dbReference type="RefSeq" id="XP_026286094.1">
    <property type="nucleotide sequence ID" value="XM_026430309.2"/>
</dbReference>
<dbReference type="Proteomes" id="UP000504606">
    <property type="component" value="Unplaced"/>
</dbReference>
<sequence length="673" mass="77334">MKMAQKSFFLSPKKLSWKRKRSNTDEDVIIISSSDDEDDDDYKNANINDGGDDVILISDSDDSSGSNDLHKVFAKAEKRTALEQKLTLFVKEVDDCNDSDDSDSLPNIFIKEEKQCVPEQKMTIVKKEEDDYNDIVNSDELPHVFTKAEKKSADHNSSEELGFKQHFEYFSDEGSWNSDISDDKPCLKTNDVEVEMIPSPGKNFSLNISNVSIDLQNVRRNMFNSIMTGSLRGINTICTLNPKLCADNHSRELISGSPVPTGLIFQSIIETEILNEEKLQCFALRLMLRTVGSKKYLNLTLANLLIKLLVGSSDFNVASFADFLIGITVLNKQLFFHPTCKARMRKYYLKLCEDWFEKILEKTEEALLEEHVEEQETDRNGDKPYSETSSEFFDIANVAWQKEKEKEKKYFTKSKGEKLKRVTMLLKVFTDLFKNNTTVWLVKHWTIKCRPFRTDISPVLSQVTWKERNNFGCINQKVKKVFHLFSKSCEEPSLHELCRELISLYAIIIQRQENACIPYMGPISRNYAESLYFEIKGMPNVLETVSNLRPDWLQFQVISLKLGVVQPPNFFKVKEVIVKTLQDIQEGKFEGPATEEKMCFQAIRSMMGMLELKSSISPSCILQEEVMEDEFLWFRDSINLNSISESIKNIAIVLKSVEGKEEFFDGFESFVSS</sequence>
<gene>
    <name evidence="2" type="primary">LOC113211817</name>
</gene>
<dbReference type="KEGG" id="foc:113211817"/>
<name>A0A6J1SXX4_FRAOC</name>